<evidence type="ECO:0000259" key="2">
    <source>
        <dbReference type="PROSITE" id="PS50157"/>
    </source>
</evidence>
<evidence type="ECO:0000313" key="4">
    <source>
        <dbReference type="EMBL" id="KAG0472201.1"/>
    </source>
</evidence>
<dbReference type="PROSITE" id="PS00028">
    <property type="entry name" value="ZINC_FINGER_C2H2_1"/>
    <property type="match status" value="1"/>
</dbReference>
<evidence type="ECO:0000313" key="5">
    <source>
        <dbReference type="Proteomes" id="UP000636800"/>
    </source>
</evidence>
<name>A0A835QJT4_VANPL</name>
<evidence type="ECO:0000313" key="6">
    <source>
        <dbReference type="Proteomes" id="UP000639772"/>
    </source>
</evidence>
<accession>A0A835QJT4</accession>
<dbReference type="Proteomes" id="UP000639772">
    <property type="component" value="Unassembled WGS sequence"/>
</dbReference>
<gene>
    <name evidence="4" type="ORF">HPP92_016747</name>
    <name evidence="3" type="ORF">HPP92_017351</name>
</gene>
<dbReference type="PANTHER" id="PTHR46353:SF5">
    <property type="entry name" value="ZINC FINGER PROTEIN 5"/>
    <property type="match status" value="1"/>
</dbReference>
<keyword evidence="1" id="KW-0862">Zinc</keyword>
<dbReference type="EMBL" id="JADCNL010000008">
    <property type="protein sequence ID" value="KAG0470651.1"/>
    <property type="molecule type" value="Genomic_DNA"/>
</dbReference>
<dbReference type="SUPFAM" id="SSF57667">
    <property type="entry name" value="beta-beta-alpha zinc fingers"/>
    <property type="match status" value="1"/>
</dbReference>
<dbReference type="GO" id="GO:0005634">
    <property type="term" value="C:nucleus"/>
    <property type="evidence" value="ECO:0007669"/>
    <property type="project" value="TreeGrafter"/>
</dbReference>
<dbReference type="InterPro" id="IPR036236">
    <property type="entry name" value="Znf_C2H2_sf"/>
</dbReference>
<dbReference type="Gene3D" id="3.30.160.60">
    <property type="entry name" value="Classic Zinc Finger"/>
    <property type="match status" value="1"/>
</dbReference>
<feature type="domain" description="C2H2-type" evidence="2">
    <location>
        <begin position="54"/>
        <end position="81"/>
    </location>
</feature>
<organism evidence="4 6">
    <name type="scientific">Vanilla planifolia</name>
    <name type="common">Vanilla</name>
    <dbReference type="NCBI Taxonomy" id="51239"/>
    <lineage>
        <taxon>Eukaryota</taxon>
        <taxon>Viridiplantae</taxon>
        <taxon>Streptophyta</taxon>
        <taxon>Embryophyta</taxon>
        <taxon>Tracheophyta</taxon>
        <taxon>Spermatophyta</taxon>
        <taxon>Magnoliopsida</taxon>
        <taxon>Liliopsida</taxon>
        <taxon>Asparagales</taxon>
        <taxon>Orchidaceae</taxon>
        <taxon>Vanilloideae</taxon>
        <taxon>Vanilleae</taxon>
        <taxon>Vanilla</taxon>
    </lineage>
</organism>
<dbReference type="PROSITE" id="PS50157">
    <property type="entry name" value="ZINC_FINGER_C2H2_2"/>
    <property type="match status" value="1"/>
</dbReference>
<dbReference type="GO" id="GO:0010090">
    <property type="term" value="P:trichome morphogenesis"/>
    <property type="evidence" value="ECO:0007669"/>
    <property type="project" value="InterPro"/>
</dbReference>
<dbReference type="GO" id="GO:0009740">
    <property type="term" value="P:gibberellic acid mediated signaling pathway"/>
    <property type="evidence" value="ECO:0007669"/>
    <property type="project" value="TreeGrafter"/>
</dbReference>
<dbReference type="GO" id="GO:0000976">
    <property type="term" value="F:transcription cis-regulatory region binding"/>
    <property type="evidence" value="ECO:0007669"/>
    <property type="project" value="TreeGrafter"/>
</dbReference>
<reference evidence="5 6" key="1">
    <citation type="journal article" date="2020" name="Nat. Food">
        <title>A phased Vanilla planifolia genome enables genetic improvement of flavour and production.</title>
        <authorList>
            <person name="Hasing T."/>
            <person name="Tang H."/>
            <person name="Brym M."/>
            <person name="Khazi F."/>
            <person name="Huang T."/>
            <person name="Chambers A.H."/>
        </authorList>
    </citation>
    <scope>NUCLEOTIDE SEQUENCE [LARGE SCALE GENOMIC DNA]</scope>
    <source>
        <tissue evidence="4">Leaf</tissue>
    </source>
</reference>
<sequence length="211" mass="24277">MEKDASETSSSVDKRFRLFGFEVEAQQQIFDNHNPKRTCKSWNQGMKLGEDKKFGCQFCLKEFTNSQALGGHQNAHKRERMKKKSLEWQARKAHANNYLKPFIESHRLECISCDVPWIHGPPYRLTECLLKESQVSKGLLAVSRPSLVSPEALSQQRPGLCGVEKEEIFRVSWSRIMKPVADTKNDLRGLDLRLGLNKQFDSLKNISRELV</sequence>
<dbReference type="InterPro" id="IPR013087">
    <property type="entry name" value="Znf_C2H2_type"/>
</dbReference>
<evidence type="ECO:0000313" key="3">
    <source>
        <dbReference type="EMBL" id="KAG0470651.1"/>
    </source>
</evidence>
<protein>
    <recommendedName>
        <fullName evidence="2">C2H2-type domain-containing protein</fullName>
    </recommendedName>
</protein>
<keyword evidence="5" id="KW-1185">Reference proteome</keyword>
<dbReference type="EMBL" id="JADCNM010000008">
    <property type="protein sequence ID" value="KAG0472201.1"/>
    <property type="molecule type" value="Genomic_DNA"/>
</dbReference>
<dbReference type="OrthoDB" id="772256at2759"/>
<dbReference type="Proteomes" id="UP000636800">
    <property type="component" value="Unassembled WGS sequence"/>
</dbReference>
<dbReference type="PANTHER" id="PTHR46353">
    <property type="entry name" value="ZINC FINGER PROTEIN 5"/>
    <property type="match status" value="1"/>
</dbReference>
<comment type="caution">
    <text evidence="4">The sequence shown here is derived from an EMBL/GenBank/DDBJ whole genome shotgun (WGS) entry which is preliminary data.</text>
</comment>
<dbReference type="GO" id="GO:0008270">
    <property type="term" value="F:zinc ion binding"/>
    <property type="evidence" value="ECO:0007669"/>
    <property type="project" value="UniProtKB-KW"/>
</dbReference>
<evidence type="ECO:0000256" key="1">
    <source>
        <dbReference type="PROSITE-ProRule" id="PRU00042"/>
    </source>
</evidence>
<proteinExistence type="predicted"/>
<dbReference type="GO" id="GO:0009736">
    <property type="term" value="P:cytokinin-activated signaling pathway"/>
    <property type="evidence" value="ECO:0007669"/>
    <property type="project" value="TreeGrafter"/>
</dbReference>
<dbReference type="GO" id="GO:0003700">
    <property type="term" value="F:DNA-binding transcription factor activity"/>
    <property type="evidence" value="ECO:0007669"/>
    <property type="project" value="TreeGrafter"/>
</dbReference>
<dbReference type="InterPro" id="IPR044299">
    <property type="entry name" value="GIS3/ZFP5/ZFP6"/>
</dbReference>
<keyword evidence="1" id="KW-0863">Zinc-finger</keyword>
<keyword evidence="1" id="KW-0479">Metal-binding</keyword>
<dbReference type="AlphaFoldDB" id="A0A835QJT4"/>